<keyword evidence="5" id="KW-1185">Reference proteome</keyword>
<dbReference type="InterPro" id="IPR050624">
    <property type="entry name" value="HTH-type_Tx_Regulator"/>
</dbReference>
<name>A0ABR9AV03_9BACL</name>
<protein>
    <submittedName>
        <fullName evidence="4">TetR/AcrR family transcriptional regulator</fullName>
    </submittedName>
</protein>
<feature type="DNA-binding region" description="H-T-H motif" evidence="2">
    <location>
        <begin position="33"/>
        <end position="52"/>
    </location>
</feature>
<gene>
    <name evidence="4" type="ORF">IFO66_05940</name>
</gene>
<comment type="caution">
    <text evidence="4">The sequence shown here is derived from an EMBL/GenBank/DDBJ whole genome shotgun (WGS) entry which is preliminary data.</text>
</comment>
<dbReference type="PROSITE" id="PS50977">
    <property type="entry name" value="HTH_TETR_2"/>
    <property type="match status" value="1"/>
</dbReference>
<dbReference type="PRINTS" id="PR00455">
    <property type="entry name" value="HTHTETR"/>
</dbReference>
<dbReference type="Pfam" id="PF00440">
    <property type="entry name" value="TetR_N"/>
    <property type="match status" value="1"/>
</dbReference>
<evidence type="ECO:0000259" key="3">
    <source>
        <dbReference type="PROSITE" id="PS50977"/>
    </source>
</evidence>
<evidence type="ECO:0000256" key="1">
    <source>
        <dbReference type="ARBA" id="ARBA00023125"/>
    </source>
</evidence>
<dbReference type="Gene3D" id="1.10.357.10">
    <property type="entry name" value="Tetracycline Repressor, domain 2"/>
    <property type="match status" value="1"/>
</dbReference>
<evidence type="ECO:0000313" key="4">
    <source>
        <dbReference type="EMBL" id="MBD8497847.1"/>
    </source>
</evidence>
<dbReference type="PANTHER" id="PTHR43479">
    <property type="entry name" value="ACREF/ENVCD OPERON REPRESSOR-RELATED"/>
    <property type="match status" value="1"/>
</dbReference>
<sequence length="203" mass="23333">MPKFNDHQRQAIGEQFIEHARNLFTQFGLKKTSIADITTAVGVAQGTFYLFYRSKEELFLDILLLEERSVHASLSSFLNQPKMNRSQFRQFLLHSISLVENNPLLKWLYDADTMNAVIRKLSPEKQAELFQQDKDTMKSWIERGQAEGWIAAREPDHIVSLMQAVVLVALQKQQIGEDRYAVTLELLCDCIAQGIIQEESTDD</sequence>
<accession>A0ABR9AV03</accession>
<proteinExistence type="predicted"/>
<dbReference type="PANTHER" id="PTHR43479:SF11">
    <property type="entry name" value="ACREF_ENVCD OPERON REPRESSOR-RELATED"/>
    <property type="match status" value="1"/>
</dbReference>
<keyword evidence="1 2" id="KW-0238">DNA-binding</keyword>
<reference evidence="4 5" key="1">
    <citation type="submission" date="2020-09" db="EMBL/GenBank/DDBJ databases">
        <title>Paenibacillus sp. CAU 1523 isolated from sand of Haeundae Beach.</title>
        <authorList>
            <person name="Kim W."/>
        </authorList>
    </citation>
    <scope>NUCLEOTIDE SEQUENCE [LARGE SCALE GENOMIC DNA]</scope>
    <source>
        <strain evidence="4 5">CAU 1523</strain>
    </source>
</reference>
<dbReference type="Proteomes" id="UP000634529">
    <property type="component" value="Unassembled WGS sequence"/>
</dbReference>
<dbReference type="SUPFAM" id="SSF46689">
    <property type="entry name" value="Homeodomain-like"/>
    <property type="match status" value="1"/>
</dbReference>
<dbReference type="EMBL" id="JACYTN010000002">
    <property type="protein sequence ID" value="MBD8497847.1"/>
    <property type="molecule type" value="Genomic_DNA"/>
</dbReference>
<feature type="domain" description="HTH tetR-type" evidence="3">
    <location>
        <begin position="10"/>
        <end position="70"/>
    </location>
</feature>
<dbReference type="RefSeq" id="WP_192024222.1">
    <property type="nucleotide sequence ID" value="NZ_JACYTN010000002.1"/>
</dbReference>
<dbReference type="InterPro" id="IPR001647">
    <property type="entry name" value="HTH_TetR"/>
</dbReference>
<evidence type="ECO:0000256" key="2">
    <source>
        <dbReference type="PROSITE-ProRule" id="PRU00335"/>
    </source>
</evidence>
<organism evidence="4 5">
    <name type="scientific">Paenibacillus arenosi</name>
    <dbReference type="NCBI Taxonomy" id="2774142"/>
    <lineage>
        <taxon>Bacteria</taxon>
        <taxon>Bacillati</taxon>
        <taxon>Bacillota</taxon>
        <taxon>Bacilli</taxon>
        <taxon>Bacillales</taxon>
        <taxon>Paenibacillaceae</taxon>
        <taxon>Paenibacillus</taxon>
    </lineage>
</organism>
<evidence type="ECO:0000313" key="5">
    <source>
        <dbReference type="Proteomes" id="UP000634529"/>
    </source>
</evidence>
<dbReference type="InterPro" id="IPR009057">
    <property type="entry name" value="Homeodomain-like_sf"/>
</dbReference>